<accession>A0A7C4QQZ7</accession>
<gene>
    <name evidence="2" type="ORF">ENS64_17680</name>
</gene>
<dbReference type="EMBL" id="DSVQ01000019">
    <property type="protein sequence ID" value="HGT41080.1"/>
    <property type="molecule type" value="Genomic_DNA"/>
</dbReference>
<sequence>MTLDFDSFEDDSATAWQARYRELNSQWEARYAALAAELACERQRRQSYQFWFGVECALVSAFCLAGAAIYFGKMYLSF</sequence>
<feature type="transmembrane region" description="Helical" evidence="1">
    <location>
        <begin position="50"/>
        <end position="71"/>
    </location>
</feature>
<keyword evidence="1" id="KW-0812">Transmembrane</keyword>
<proteinExistence type="predicted"/>
<comment type="caution">
    <text evidence="2">The sequence shown here is derived from an EMBL/GenBank/DDBJ whole genome shotgun (WGS) entry which is preliminary data.</text>
</comment>
<evidence type="ECO:0000313" key="2">
    <source>
        <dbReference type="EMBL" id="HGT41080.1"/>
    </source>
</evidence>
<dbReference type="AlphaFoldDB" id="A0A7C4QQZ7"/>
<evidence type="ECO:0000256" key="1">
    <source>
        <dbReference type="SAM" id="Phobius"/>
    </source>
</evidence>
<protein>
    <submittedName>
        <fullName evidence="2">Uncharacterized protein</fullName>
    </submittedName>
</protein>
<organism evidence="2">
    <name type="scientific">Schlesneria paludicola</name>
    <dbReference type="NCBI Taxonomy" id="360056"/>
    <lineage>
        <taxon>Bacteria</taxon>
        <taxon>Pseudomonadati</taxon>
        <taxon>Planctomycetota</taxon>
        <taxon>Planctomycetia</taxon>
        <taxon>Planctomycetales</taxon>
        <taxon>Planctomycetaceae</taxon>
        <taxon>Schlesneria</taxon>
    </lineage>
</organism>
<keyword evidence="1" id="KW-1133">Transmembrane helix</keyword>
<keyword evidence="1" id="KW-0472">Membrane</keyword>
<reference evidence="2" key="1">
    <citation type="journal article" date="2020" name="mSystems">
        <title>Genome- and Community-Level Interaction Insights into Carbon Utilization and Element Cycling Functions of Hydrothermarchaeota in Hydrothermal Sediment.</title>
        <authorList>
            <person name="Zhou Z."/>
            <person name="Liu Y."/>
            <person name="Xu W."/>
            <person name="Pan J."/>
            <person name="Luo Z.H."/>
            <person name="Li M."/>
        </authorList>
    </citation>
    <scope>NUCLEOTIDE SEQUENCE [LARGE SCALE GENOMIC DNA]</scope>
    <source>
        <strain evidence="2">SpSt-508</strain>
    </source>
</reference>
<name>A0A7C4QQZ7_9PLAN</name>